<dbReference type="SMART" id="SM01308">
    <property type="entry name" value="RICTOR_N"/>
    <property type="match status" value="1"/>
</dbReference>
<dbReference type="InterPro" id="IPR028267">
    <property type="entry name" value="Pianissimo_N"/>
</dbReference>
<evidence type="ECO:0000259" key="5">
    <source>
        <dbReference type="SMART" id="SM01310"/>
    </source>
</evidence>
<dbReference type="SUPFAM" id="SSF46585">
    <property type="entry name" value="HR1 repeat"/>
    <property type="match status" value="1"/>
</dbReference>
<feature type="domain" description="Rapamycin-insensitive companion of mTOR" evidence="5">
    <location>
        <begin position="1061"/>
        <end position="1133"/>
    </location>
</feature>
<dbReference type="PANTHER" id="PTHR13298">
    <property type="entry name" value="CYTOSOLIC REGULATOR PIANISSIMO"/>
    <property type="match status" value="1"/>
</dbReference>
<dbReference type="CDD" id="cd11627">
    <property type="entry name" value="HR1_Ste20-like"/>
    <property type="match status" value="1"/>
</dbReference>
<evidence type="ECO:0008006" key="8">
    <source>
        <dbReference type="Google" id="ProtNLM"/>
    </source>
</evidence>
<dbReference type="GO" id="GO:0038203">
    <property type="term" value="P:TORC2 signaling"/>
    <property type="evidence" value="ECO:0007669"/>
    <property type="project" value="TreeGrafter"/>
</dbReference>
<dbReference type="SMART" id="SM01307">
    <property type="entry name" value="RICTOR_M"/>
    <property type="match status" value="1"/>
</dbReference>
<dbReference type="FunCoup" id="A0A074YHK6">
    <property type="interactions" value="465"/>
</dbReference>
<evidence type="ECO:0000313" key="6">
    <source>
        <dbReference type="EMBL" id="KEQ93562.1"/>
    </source>
</evidence>
<dbReference type="SMART" id="SM01303">
    <property type="entry name" value="RasGEF_N_2"/>
    <property type="match status" value="1"/>
</dbReference>
<dbReference type="PANTHER" id="PTHR13298:SF11">
    <property type="entry name" value="RAPAMYCIN-INSENSITIVE COMPANION OF MTOR"/>
    <property type="match status" value="1"/>
</dbReference>
<dbReference type="GeneID" id="25366964"/>
<organism evidence="6 7">
    <name type="scientific">Aureobasidium subglaciale (strain EXF-2481)</name>
    <name type="common">Aureobasidium pullulans var. subglaciale</name>
    <dbReference type="NCBI Taxonomy" id="1043005"/>
    <lineage>
        <taxon>Eukaryota</taxon>
        <taxon>Fungi</taxon>
        <taxon>Dikarya</taxon>
        <taxon>Ascomycota</taxon>
        <taxon>Pezizomycotina</taxon>
        <taxon>Dothideomycetes</taxon>
        <taxon>Dothideomycetidae</taxon>
        <taxon>Dothideales</taxon>
        <taxon>Saccotheciaceae</taxon>
        <taxon>Aureobasidium</taxon>
    </lineage>
</organism>
<dbReference type="OMA" id="EIRIHAT"/>
<feature type="domain" description="Rapamycin-insensitive companion of mTOR middle" evidence="3">
    <location>
        <begin position="652"/>
        <end position="876"/>
    </location>
</feature>
<dbReference type="InterPro" id="IPR011072">
    <property type="entry name" value="HR1_rho-bd"/>
</dbReference>
<sequence length="1299" mass="144640">MPPMTRPTAHSVSGHTQDQSLLPPQLKDNRSHSATSLVSKTLPPGSFSTELRPTVSRVDNARVDFSTYDAEQAAATKTTEQRLADYRDRIEKETKIKIGSENLLEALNTKNAKQSRDQRRLVESELNTSNRKIAQLRLDLEAELQRSKESALSPATRLSFTIPQRSPSNLTLLQGTAEPDELDPESESPSYILAEILQALETEDMKPDYYVSHANELVGLFKRHPALKYDLAWSIFGLRMQMMLLSDSREVIAAGYRVLRHAITDRKSLQTIRAHHTDFLVILSLVKEAKAMVEREQALKLVRAFLDVKDGVHEVAPAVVRIIVAIAEHPEDRLRSISIMTLAELLIRSPDLVVAAGGIGTLADAMGNGAYQAPETLAAVFLHLLDLPARRGLLRSGFELSLPFAAFTEPPTSSAHEDRMRSSAKVVAALFKSWSGIMTISLHDFLPARSVVSSLLIDAVAVRSIVLELLFDILRIKPPSWSSSFLAGRRLTTYGRVTNLKANDHHKPSSTDPKEVSKRMSLIEHFSAVVLTILLRVGLLPALMHAERDAPNLALKRKTTLLIGEVLKLANQLLPSEWSAELQVLPDLFHQATAFGQDERSQAVATVYQVDSVNRTLYRSIGGGPGVKSTRADEFEPIKSAEQPKVQMSANMDEAQFRGLLTECQVLNTVNYTKWRWDLIQPMIEGPLTNPRRLDEAMKATKFVHRLLGFLRPFKYRFSDAKNTKPNQRYVRAGCALVRTLLMTPEGTKYLAENKMVRQIAECLAQFDRMSGITSTTPLFSPERLADTLVGGYFAILGVLCSDQKGLQLMERWKIINMFYHIVELEGRDDLIMALLTNLDYTLDSHPRIILSKAMISGSRDVRIAATRILRKYAIRPLDTSPKSSGNGECAAWAIRLLVTQLYDPEIEVCEIAIKILEEACNDNNSLEYVVKCRPALDHLGEIGAPLLLRFLSTSVGYHYLDGLDYITKEMDDWFLGRNDTYVTLVEASLARALADIPEKVVSMFEETPEPQNFGLVPPHFYRELTRTAEGCELLKSKGHFEEFVATIQDFGMEEEDAETIVKVKGCLWAVGNVGSMELGAPFLEQSDVTQHIIEIAEKSEVLTLRGTAFFVLGLISRSLHGQEILASYHWDGTVNMLGESLGYCLPLDFTKLFNIRQWGPSHPSPSSLTSPLGIPHSTLPPAHTYSHLANPTISPQNAEILKSVTKLGNTVLSNKAAADLNNFKVKKAPGLKSPKLFLEVVKVLEGHRYRLPACRFVLDLFDRGVLRRLVLEEEESSESEESEAEEFDEAFGGGVGGV</sequence>
<dbReference type="Proteomes" id="UP000030641">
    <property type="component" value="Unassembled WGS sequence"/>
</dbReference>
<dbReference type="STRING" id="1043005.A0A074YHK6"/>
<dbReference type="OrthoDB" id="271111at2759"/>
<evidence type="ECO:0000259" key="4">
    <source>
        <dbReference type="SMART" id="SM01308"/>
    </source>
</evidence>
<accession>A0A074YHK6</accession>
<dbReference type="InterPro" id="IPR029453">
    <property type="entry name" value="Rictor_IV"/>
</dbReference>
<proteinExistence type="inferred from homology"/>
<dbReference type="SUPFAM" id="SSF48371">
    <property type="entry name" value="ARM repeat"/>
    <property type="match status" value="1"/>
</dbReference>
<dbReference type="InterPro" id="IPR036274">
    <property type="entry name" value="HR1_rpt_sf"/>
</dbReference>
<name>A0A074YHK6_AURSE</name>
<comment type="similarity">
    <text evidence="1">Belongs to the RICTOR family.</text>
</comment>
<dbReference type="InterPro" id="IPR028268">
    <property type="entry name" value="Pianissimo_fam"/>
</dbReference>
<dbReference type="InterPro" id="IPR016024">
    <property type="entry name" value="ARM-type_fold"/>
</dbReference>
<dbReference type="Pfam" id="PF14663">
    <property type="entry name" value="RasGEF_N_2"/>
    <property type="match status" value="1"/>
</dbReference>
<dbReference type="InParanoid" id="A0A074YHK6"/>
<feature type="compositionally biased region" description="Polar residues" evidence="2">
    <location>
        <begin position="8"/>
        <end position="22"/>
    </location>
</feature>
<reference evidence="6 7" key="1">
    <citation type="journal article" date="2014" name="BMC Genomics">
        <title>Genome sequencing of four Aureobasidium pullulans varieties: biotechnological potential, stress tolerance, and description of new species.</title>
        <authorList>
            <person name="Gostin Ar C."/>
            <person name="Ohm R.A."/>
            <person name="Kogej T."/>
            <person name="Sonjak S."/>
            <person name="Turk M."/>
            <person name="Zajc J."/>
            <person name="Zalar P."/>
            <person name="Grube M."/>
            <person name="Sun H."/>
            <person name="Han J."/>
            <person name="Sharma A."/>
            <person name="Chiniquy J."/>
            <person name="Ngan C.Y."/>
            <person name="Lipzen A."/>
            <person name="Barry K."/>
            <person name="Grigoriev I.V."/>
            <person name="Gunde-Cimerman N."/>
        </authorList>
    </citation>
    <scope>NUCLEOTIDE SEQUENCE [LARGE SCALE GENOMIC DNA]</scope>
    <source>
        <strain evidence="6 7">EXF-2481</strain>
    </source>
</reference>
<dbReference type="Pfam" id="PF14666">
    <property type="entry name" value="RICTOR_M"/>
    <property type="match status" value="1"/>
</dbReference>
<evidence type="ECO:0000256" key="2">
    <source>
        <dbReference type="SAM" id="MobiDB-lite"/>
    </source>
</evidence>
<keyword evidence="7" id="KW-1185">Reference proteome</keyword>
<dbReference type="GO" id="GO:0031932">
    <property type="term" value="C:TORC2 complex"/>
    <property type="evidence" value="ECO:0007669"/>
    <property type="project" value="InterPro"/>
</dbReference>
<dbReference type="Pfam" id="PF14668">
    <property type="entry name" value="RICTOR_V"/>
    <property type="match status" value="1"/>
</dbReference>
<dbReference type="Pfam" id="PF14664">
    <property type="entry name" value="RICTOR_N"/>
    <property type="match status" value="1"/>
</dbReference>
<dbReference type="RefSeq" id="XP_013342065.1">
    <property type="nucleotide sequence ID" value="XM_013486611.1"/>
</dbReference>
<dbReference type="EMBL" id="KL584765">
    <property type="protein sequence ID" value="KEQ93562.1"/>
    <property type="molecule type" value="Genomic_DNA"/>
</dbReference>
<dbReference type="Pfam" id="PF02185">
    <property type="entry name" value="HR1"/>
    <property type="match status" value="1"/>
</dbReference>
<evidence type="ECO:0000256" key="1">
    <source>
        <dbReference type="ARBA" id="ARBA00008878"/>
    </source>
</evidence>
<feature type="domain" description="Rapamycin-insensitive companion of mTOR N-terminal" evidence="4">
    <location>
        <begin position="211"/>
        <end position="575"/>
    </location>
</feature>
<gene>
    <name evidence="6" type="ORF">AUEXF2481DRAFT_41800</name>
</gene>
<evidence type="ECO:0000313" key="7">
    <source>
        <dbReference type="Proteomes" id="UP000030641"/>
    </source>
</evidence>
<dbReference type="InterPro" id="IPR029452">
    <property type="entry name" value="RICTOR_V"/>
</dbReference>
<dbReference type="SMART" id="SM01310">
    <property type="entry name" value="RICTOR_V"/>
    <property type="match status" value="1"/>
</dbReference>
<dbReference type="Gene3D" id="1.10.287.160">
    <property type="entry name" value="HR1 repeat"/>
    <property type="match status" value="1"/>
</dbReference>
<dbReference type="InterPro" id="IPR029451">
    <property type="entry name" value="RICTOR_M"/>
</dbReference>
<feature type="region of interest" description="Disordered" evidence="2">
    <location>
        <begin position="1275"/>
        <end position="1299"/>
    </location>
</feature>
<feature type="region of interest" description="Disordered" evidence="2">
    <location>
        <begin position="1"/>
        <end position="51"/>
    </location>
</feature>
<dbReference type="HOGENOM" id="CLU_001013_1_1_1"/>
<evidence type="ECO:0000259" key="3">
    <source>
        <dbReference type="SMART" id="SM01307"/>
    </source>
</evidence>
<feature type="compositionally biased region" description="Acidic residues" evidence="2">
    <location>
        <begin position="1275"/>
        <end position="1290"/>
    </location>
</feature>
<protein>
    <recommendedName>
        <fullName evidence="8">REM-1 domain-containing protein</fullName>
    </recommendedName>
</protein>